<protein>
    <submittedName>
        <fullName evidence="1">Uncharacterized protein</fullName>
    </submittedName>
</protein>
<comment type="caution">
    <text evidence="1">The sequence shown here is derived from an EMBL/GenBank/DDBJ whole genome shotgun (WGS) entry which is preliminary data.</text>
</comment>
<proteinExistence type="predicted"/>
<dbReference type="OrthoDB" id="8389902at2"/>
<dbReference type="RefSeq" id="WP_126908950.1">
    <property type="nucleotide sequence ID" value="NZ_ML133755.1"/>
</dbReference>
<dbReference type="EMBL" id="RJTJ01000008">
    <property type="protein sequence ID" value="RUM06769.1"/>
    <property type="molecule type" value="Genomic_DNA"/>
</dbReference>
<evidence type="ECO:0000313" key="1">
    <source>
        <dbReference type="EMBL" id="RUM06769.1"/>
    </source>
</evidence>
<organism evidence="1 2">
    <name type="scientific">Rhizobium chutanense</name>
    <dbReference type="NCBI Taxonomy" id="2035448"/>
    <lineage>
        <taxon>Bacteria</taxon>
        <taxon>Pseudomonadati</taxon>
        <taxon>Pseudomonadota</taxon>
        <taxon>Alphaproteobacteria</taxon>
        <taxon>Hyphomicrobiales</taxon>
        <taxon>Rhizobiaceae</taxon>
        <taxon>Rhizobium/Agrobacterium group</taxon>
        <taxon>Rhizobium</taxon>
    </lineage>
</organism>
<accession>A0A432P3N1</accession>
<evidence type="ECO:0000313" key="2">
    <source>
        <dbReference type="Proteomes" id="UP000278081"/>
    </source>
</evidence>
<sequence>MENTDIGDVFDVPSIIRGLAQDLKDLRAGKLTPKEAQVRADIAKQIFNGLRLVVSAQRYLSEKAKPVTAIEGNAEATP</sequence>
<dbReference type="AlphaFoldDB" id="A0A432P3N1"/>
<dbReference type="Proteomes" id="UP000278081">
    <property type="component" value="Unassembled WGS sequence"/>
</dbReference>
<reference evidence="1 2" key="1">
    <citation type="submission" date="2018-11" db="EMBL/GenBank/DDBJ databases">
        <title>Rhizobium chutanense sp. nov., isolated from root nodules of Phaseolus vulgaris in China.</title>
        <authorList>
            <person name="Huo Y."/>
        </authorList>
    </citation>
    <scope>NUCLEOTIDE SEQUENCE [LARGE SCALE GENOMIC DNA]</scope>
    <source>
        <strain evidence="1 2">C16</strain>
    </source>
</reference>
<gene>
    <name evidence="1" type="ORF">EFR84_11245</name>
</gene>
<name>A0A432P3N1_9HYPH</name>